<dbReference type="GO" id="GO:0005737">
    <property type="term" value="C:cytoplasm"/>
    <property type="evidence" value="ECO:0007669"/>
    <property type="project" value="TreeGrafter"/>
</dbReference>
<name>A0A512N5F2_9HYPH</name>
<keyword evidence="4" id="KW-1185">Reference proteome</keyword>
<organism evidence="3 4">
    <name type="scientific">Reyranella soli</name>
    <dbReference type="NCBI Taxonomy" id="1230389"/>
    <lineage>
        <taxon>Bacteria</taxon>
        <taxon>Pseudomonadati</taxon>
        <taxon>Pseudomonadota</taxon>
        <taxon>Alphaproteobacteria</taxon>
        <taxon>Hyphomicrobiales</taxon>
        <taxon>Reyranellaceae</taxon>
        <taxon>Reyranella</taxon>
    </lineage>
</organism>
<dbReference type="InterPro" id="IPR036663">
    <property type="entry name" value="Fumarylacetoacetase_C_sf"/>
</dbReference>
<evidence type="ECO:0000313" key="3">
    <source>
        <dbReference type="EMBL" id="GEP54222.1"/>
    </source>
</evidence>
<dbReference type="RefSeq" id="WP_147147577.1">
    <property type="nucleotide sequence ID" value="NZ_BKAJ01000027.1"/>
</dbReference>
<feature type="domain" description="Fumarylacetoacetase-like C-terminal" evidence="2">
    <location>
        <begin position="75"/>
        <end position="254"/>
    </location>
</feature>
<dbReference type="Pfam" id="PF01557">
    <property type="entry name" value="FAA_hydrolase"/>
    <property type="match status" value="1"/>
</dbReference>
<proteinExistence type="predicted"/>
<dbReference type="PANTHER" id="PTHR30143">
    <property type="entry name" value="ACID HYDRATASE"/>
    <property type="match status" value="1"/>
</dbReference>
<accession>A0A512N5F2</accession>
<evidence type="ECO:0000313" key="4">
    <source>
        <dbReference type="Proteomes" id="UP000321058"/>
    </source>
</evidence>
<gene>
    <name evidence="3" type="ORF">RSO01_13880</name>
</gene>
<dbReference type="PANTHER" id="PTHR30143:SF0">
    <property type="entry name" value="2-KETO-4-PENTENOATE HYDRATASE"/>
    <property type="match status" value="1"/>
</dbReference>
<dbReference type="EMBL" id="BKAJ01000027">
    <property type="protein sequence ID" value="GEP54222.1"/>
    <property type="molecule type" value="Genomic_DNA"/>
</dbReference>
<protein>
    <submittedName>
        <fullName evidence="3">Hydratase</fullName>
    </submittedName>
</protein>
<dbReference type="Proteomes" id="UP000321058">
    <property type="component" value="Unassembled WGS sequence"/>
</dbReference>
<dbReference type="Gene3D" id="3.90.850.10">
    <property type="entry name" value="Fumarylacetoacetase-like, C-terminal domain"/>
    <property type="match status" value="1"/>
</dbReference>
<dbReference type="GO" id="GO:0008684">
    <property type="term" value="F:2-oxopent-4-enoate hydratase activity"/>
    <property type="evidence" value="ECO:0007669"/>
    <property type="project" value="TreeGrafter"/>
</dbReference>
<evidence type="ECO:0000256" key="1">
    <source>
        <dbReference type="ARBA" id="ARBA00023239"/>
    </source>
</evidence>
<dbReference type="OrthoDB" id="9792137at2"/>
<comment type="caution">
    <text evidence="3">The sequence shown here is derived from an EMBL/GenBank/DDBJ whole genome shotgun (WGS) entry which is preliminary data.</text>
</comment>
<dbReference type="InterPro" id="IPR011234">
    <property type="entry name" value="Fumarylacetoacetase-like_C"/>
</dbReference>
<reference evidence="3 4" key="1">
    <citation type="submission" date="2019-07" db="EMBL/GenBank/DDBJ databases">
        <title>Whole genome shotgun sequence of Reyranella soli NBRC 108950.</title>
        <authorList>
            <person name="Hosoyama A."/>
            <person name="Uohara A."/>
            <person name="Ohji S."/>
            <person name="Ichikawa N."/>
        </authorList>
    </citation>
    <scope>NUCLEOTIDE SEQUENCE [LARGE SCALE GENOMIC DNA]</scope>
    <source>
        <strain evidence="3 4">NBRC 108950</strain>
    </source>
</reference>
<dbReference type="AlphaFoldDB" id="A0A512N5F2"/>
<dbReference type="InterPro" id="IPR050772">
    <property type="entry name" value="Hydratase-Decarb/MhpD_sf"/>
</dbReference>
<keyword evidence="1" id="KW-0456">Lyase</keyword>
<sequence>MTKPAAIEAARLLVAGRRAHETVPGLPDVRTFDDAYAVQAAFRPLWDEAVVGRKVGCSSEQSQRLVNSPGPIAGVLFRDALWQQPATIPAARFFVAGVEAEFGFQVGRDLPARSAPYEREEVSAAVDAVVPLIEICDTRLSEWRSRRIEEITADNAFNGGVVVGTAFEAWRSLDLATHRVTLSVDGALKGEGTGALVLGHPLIALTWLANEMSRRGDGLRAGELVAAGTCTGLHFVSAGSTVEADFGAALGKVEIHFTG</sequence>
<evidence type="ECO:0000259" key="2">
    <source>
        <dbReference type="Pfam" id="PF01557"/>
    </source>
</evidence>
<dbReference type="SUPFAM" id="SSF56529">
    <property type="entry name" value="FAH"/>
    <property type="match status" value="1"/>
</dbReference>